<organism evidence="2">
    <name type="scientific">marine sediment metagenome</name>
    <dbReference type="NCBI Taxonomy" id="412755"/>
    <lineage>
        <taxon>unclassified sequences</taxon>
        <taxon>metagenomes</taxon>
        <taxon>ecological metagenomes</taxon>
    </lineage>
</organism>
<dbReference type="EMBL" id="BARS01024665">
    <property type="protein sequence ID" value="GAG10503.1"/>
    <property type="molecule type" value="Genomic_DNA"/>
</dbReference>
<accession>X0VDH3</accession>
<feature type="transmembrane region" description="Helical" evidence="1">
    <location>
        <begin position="70"/>
        <end position="87"/>
    </location>
</feature>
<gene>
    <name evidence="2" type="ORF">S01H1_39118</name>
</gene>
<name>X0VDH3_9ZZZZ</name>
<sequence length="108" mass="12074">SARFGQLHQELHRQLSEGHSDVVGHLCQRAHLLHSALVSFYVSVALLAFSSLLGTLANRWFGTLKWLPETMTFLGIAVITFAAIQLIRESKLLMTAILDNIERESTTQ</sequence>
<evidence type="ECO:0000256" key="1">
    <source>
        <dbReference type="SAM" id="Phobius"/>
    </source>
</evidence>
<comment type="caution">
    <text evidence="2">The sequence shown here is derived from an EMBL/GenBank/DDBJ whole genome shotgun (WGS) entry which is preliminary data.</text>
</comment>
<feature type="transmembrane region" description="Helical" evidence="1">
    <location>
        <begin position="38"/>
        <end position="58"/>
    </location>
</feature>
<keyword evidence="1" id="KW-0812">Transmembrane</keyword>
<evidence type="ECO:0008006" key="3">
    <source>
        <dbReference type="Google" id="ProtNLM"/>
    </source>
</evidence>
<reference evidence="2" key="1">
    <citation type="journal article" date="2014" name="Front. Microbiol.">
        <title>High frequency of phylogenetically diverse reductive dehalogenase-homologous genes in deep subseafloor sedimentary metagenomes.</title>
        <authorList>
            <person name="Kawai M."/>
            <person name="Futagami T."/>
            <person name="Toyoda A."/>
            <person name="Takaki Y."/>
            <person name="Nishi S."/>
            <person name="Hori S."/>
            <person name="Arai W."/>
            <person name="Tsubouchi T."/>
            <person name="Morono Y."/>
            <person name="Uchiyama I."/>
            <person name="Ito T."/>
            <person name="Fujiyama A."/>
            <person name="Inagaki F."/>
            <person name="Takami H."/>
        </authorList>
    </citation>
    <scope>NUCLEOTIDE SEQUENCE</scope>
    <source>
        <strain evidence="2">Expedition CK06-06</strain>
    </source>
</reference>
<dbReference type="AlphaFoldDB" id="X0VDH3"/>
<keyword evidence="1" id="KW-1133">Transmembrane helix</keyword>
<keyword evidence="1" id="KW-0472">Membrane</keyword>
<proteinExistence type="predicted"/>
<feature type="non-terminal residue" evidence="2">
    <location>
        <position position="1"/>
    </location>
</feature>
<evidence type="ECO:0000313" key="2">
    <source>
        <dbReference type="EMBL" id="GAG10503.1"/>
    </source>
</evidence>
<protein>
    <recommendedName>
        <fullName evidence="3">DUF2721 domain-containing protein</fullName>
    </recommendedName>
</protein>